<feature type="signal peptide" evidence="1">
    <location>
        <begin position="1"/>
        <end position="22"/>
    </location>
</feature>
<organism evidence="2 3">
    <name type="scientific">Nitrobacter vulgaris</name>
    <dbReference type="NCBI Taxonomy" id="29421"/>
    <lineage>
        <taxon>Bacteria</taxon>
        <taxon>Pseudomonadati</taxon>
        <taxon>Pseudomonadota</taxon>
        <taxon>Alphaproteobacteria</taxon>
        <taxon>Hyphomicrobiales</taxon>
        <taxon>Nitrobacteraceae</taxon>
        <taxon>Nitrobacter</taxon>
    </lineage>
</organism>
<dbReference type="STRING" id="29421.B2M20_14685"/>
<dbReference type="GO" id="GO:0020037">
    <property type="term" value="F:heme binding"/>
    <property type="evidence" value="ECO:0007669"/>
    <property type="project" value="InterPro"/>
</dbReference>
<accession>A0A1V4HWQ4</accession>
<comment type="caution">
    <text evidence="2">The sequence shown here is derived from an EMBL/GenBank/DDBJ whole genome shotgun (WGS) entry which is preliminary data.</text>
</comment>
<evidence type="ECO:0000256" key="1">
    <source>
        <dbReference type="SAM" id="SignalP"/>
    </source>
</evidence>
<protein>
    <recommendedName>
        <fullName evidence="4">Cytochrome C</fullName>
    </recommendedName>
</protein>
<evidence type="ECO:0000313" key="2">
    <source>
        <dbReference type="EMBL" id="OPH82000.1"/>
    </source>
</evidence>
<evidence type="ECO:0008006" key="4">
    <source>
        <dbReference type="Google" id="ProtNLM"/>
    </source>
</evidence>
<dbReference type="GO" id="GO:0005506">
    <property type="term" value="F:iron ion binding"/>
    <property type="evidence" value="ECO:0007669"/>
    <property type="project" value="InterPro"/>
</dbReference>
<keyword evidence="3" id="KW-1185">Reference proteome</keyword>
<dbReference type="EMBL" id="MWPQ01000051">
    <property type="protein sequence ID" value="OPH82000.1"/>
    <property type="molecule type" value="Genomic_DNA"/>
</dbReference>
<gene>
    <name evidence="2" type="ORF">B2M20_14685</name>
</gene>
<sequence length="155" mass="16788">MTSRTLIIVSCAGAIFASFAAAQSTGGLPNGNYIPHLGDIMGTMQLRHFKLSFAGKLRNWELAAYEMDRIKESFQDAATLYPGIPVSDMTVMAEPVRRLGEAIQKKEPNKFASAFSEMTAACNGCHQSIGRGFIVIKVPTSSPFSNQVFDPAARP</sequence>
<keyword evidence="1" id="KW-0732">Signal</keyword>
<dbReference type="Proteomes" id="UP000189940">
    <property type="component" value="Unassembled WGS sequence"/>
</dbReference>
<evidence type="ECO:0000313" key="3">
    <source>
        <dbReference type="Proteomes" id="UP000189940"/>
    </source>
</evidence>
<name>A0A1V4HWQ4_NITVU</name>
<dbReference type="GO" id="GO:0022900">
    <property type="term" value="P:electron transport chain"/>
    <property type="evidence" value="ECO:0007669"/>
    <property type="project" value="InterPro"/>
</dbReference>
<feature type="chain" id="PRO_5012483202" description="Cytochrome C" evidence="1">
    <location>
        <begin position="23"/>
        <end position="155"/>
    </location>
</feature>
<dbReference type="OrthoDB" id="6402114at2"/>
<reference evidence="2 3" key="1">
    <citation type="submission" date="2017-02" db="EMBL/GenBank/DDBJ databases">
        <title>Genome sequence of the nitrite-oxidizing bacterium Nitrobacter vulgaris strain Ab1.</title>
        <authorList>
            <person name="Mellbye B.L."/>
            <person name="Davis E.W."/>
            <person name="Spieck E."/>
            <person name="Chang J.H."/>
            <person name="Bottomley P.J."/>
            <person name="Sayavedra-Soto L.A."/>
        </authorList>
    </citation>
    <scope>NUCLEOTIDE SEQUENCE [LARGE SCALE GENOMIC DNA]</scope>
    <source>
        <strain evidence="2 3">Ab1</strain>
    </source>
</reference>
<dbReference type="InterPro" id="IPR010980">
    <property type="entry name" value="Cyt_c/b562"/>
</dbReference>
<dbReference type="AlphaFoldDB" id="A0A1V4HWQ4"/>
<dbReference type="GO" id="GO:0009055">
    <property type="term" value="F:electron transfer activity"/>
    <property type="evidence" value="ECO:0007669"/>
    <property type="project" value="InterPro"/>
</dbReference>
<dbReference type="SUPFAM" id="SSF47175">
    <property type="entry name" value="Cytochromes"/>
    <property type="match status" value="1"/>
</dbReference>
<proteinExistence type="predicted"/>
<dbReference type="RefSeq" id="WP_079447785.1">
    <property type="nucleotide sequence ID" value="NZ_JAVDPZ010000022.1"/>
</dbReference>